<feature type="compositionally biased region" description="Basic and acidic residues" evidence="1">
    <location>
        <begin position="121"/>
        <end position="145"/>
    </location>
</feature>
<protein>
    <submittedName>
        <fullName evidence="2">11349_t:CDS:1</fullName>
    </submittedName>
</protein>
<feature type="region of interest" description="Disordered" evidence="1">
    <location>
        <begin position="121"/>
        <end position="199"/>
    </location>
</feature>
<name>A0ABN7VRJ0_GIGMA</name>
<feature type="compositionally biased region" description="Basic residues" evidence="1">
    <location>
        <begin position="146"/>
        <end position="156"/>
    </location>
</feature>
<evidence type="ECO:0000256" key="1">
    <source>
        <dbReference type="SAM" id="MobiDB-lite"/>
    </source>
</evidence>
<accession>A0ABN7VRJ0</accession>
<evidence type="ECO:0000313" key="3">
    <source>
        <dbReference type="Proteomes" id="UP000789901"/>
    </source>
</evidence>
<evidence type="ECO:0000313" key="2">
    <source>
        <dbReference type="EMBL" id="CAG8794644.1"/>
    </source>
</evidence>
<keyword evidence="3" id="KW-1185">Reference proteome</keyword>
<proteinExistence type="predicted"/>
<gene>
    <name evidence="2" type="ORF">GMARGA_LOCUS21826</name>
</gene>
<reference evidence="2 3" key="1">
    <citation type="submission" date="2021-06" db="EMBL/GenBank/DDBJ databases">
        <authorList>
            <person name="Kallberg Y."/>
            <person name="Tangrot J."/>
            <person name="Rosling A."/>
        </authorList>
    </citation>
    <scope>NUCLEOTIDE SEQUENCE [LARGE SCALE GENOMIC DNA]</scope>
    <source>
        <strain evidence="2 3">120-4 pot B 10/14</strain>
    </source>
</reference>
<comment type="caution">
    <text evidence="2">The sequence shown here is derived from an EMBL/GenBank/DDBJ whole genome shotgun (WGS) entry which is preliminary data.</text>
</comment>
<feature type="non-terminal residue" evidence="2">
    <location>
        <position position="1"/>
    </location>
</feature>
<sequence length="199" mass="23120">KRNIAREKLKTLLEILQVAISEHRQGIANEEIEEKIEKDMLKLEAMQIFRELVLLDSVPKEIKHCIIDFREKISKLNNDKTLSIDISNAKGELLDKEKITQFVKDLQERLDNCQERMIKTKQNKEKVEENYSETGEKSNNEECPKLKKKSVLKRRSTKDLEMQNMEEISATHSSKVSKDQQAQEEAISSQIQVLPKGND</sequence>
<dbReference type="Proteomes" id="UP000789901">
    <property type="component" value="Unassembled WGS sequence"/>
</dbReference>
<organism evidence="2 3">
    <name type="scientific">Gigaspora margarita</name>
    <dbReference type="NCBI Taxonomy" id="4874"/>
    <lineage>
        <taxon>Eukaryota</taxon>
        <taxon>Fungi</taxon>
        <taxon>Fungi incertae sedis</taxon>
        <taxon>Mucoromycota</taxon>
        <taxon>Glomeromycotina</taxon>
        <taxon>Glomeromycetes</taxon>
        <taxon>Diversisporales</taxon>
        <taxon>Gigasporaceae</taxon>
        <taxon>Gigaspora</taxon>
    </lineage>
</organism>
<dbReference type="EMBL" id="CAJVQB010020526">
    <property type="protein sequence ID" value="CAG8794644.1"/>
    <property type="molecule type" value="Genomic_DNA"/>
</dbReference>